<dbReference type="InterPro" id="IPR038380">
    <property type="entry name" value="Ribosomal_bS21_sf"/>
</dbReference>
<dbReference type="EMBL" id="LAZR01000468">
    <property type="protein sequence ID" value="KKN67646.1"/>
    <property type="molecule type" value="Genomic_DNA"/>
</dbReference>
<name>A0A0F9V2A4_9ZZZZ</name>
<dbReference type="NCBIfam" id="TIGR00030">
    <property type="entry name" value="S21p"/>
    <property type="match status" value="1"/>
</dbReference>
<protein>
    <recommendedName>
        <fullName evidence="6">30S ribosomal protein S21</fullName>
    </recommendedName>
</protein>
<accession>A0A0F9V2A4</accession>
<feature type="region of interest" description="Disordered" evidence="4">
    <location>
        <begin position="49"/>
        <end position="107"/>
    </location>
</feature>
<dbReference type="AlphaFoldDB" id="A0A0F9V2A4"/>
<dbReference type="GO" id="GO:0005840">
    <property type="term" value="C:ribosome"/>
    <property type="evidence" value="ECO:0007669"/>
    <property type="project" value="UniProtKB-KW"/>
</dbReference>
<gene>
    <name evidence="5" type="ORF">LCGC14_0459050</name>
</gene>
<dbReference type="HAMAP" id="MF_00358">
    <property type="entry name" value="Ribosomal_bS21"/>
    <property type="match status" value="1"/>
</dbReference>
<dbReference type="Pfam" id="PF01165">
    <property type="entry name" value="Ribosomal_S21"/>
    <property type="match status" value="1"/>
</dbReference>
<keyword evidence="3" id="KW-0687">Ribonucleoprotein</keyword>
<feature type="compositionally biased region" description="Basic and acidic residues" evidence="4">
    <location>
        <begin position="74"/>
        <end position="107"/>
    </location>
</feature>
<dbReference type="InterPro" id="IPR001911">
    <property type="entry name" value="Ribosomal_bS21"/>
</dbReference>
<feature type="compositionally biased region" description="Basic residues" evidence="4">
    <location>
        <begin position="57"/>
        <end position="73"/>
    </location>
</feature>
<evidence type="ECO:0000313" key="5">
    <source>
        <dbReference type="EMBL" id="KKN67646.1"/>
    </source>
</evidence>
<dbReference type="GO" id="GO:1990904">
    <property type="term" value="C:ribonucleoprotein complex"/>
    <property type="evidence" value="ECO:0007669"/>
    <property type="project" value="UniProtKB-KW"/>
</dbReference>
<evidence type="ECO:0000256" key="1">
    <source>
        <dbReference type="ARBA" id="ARBA00006640"/>
    </source>
</evidence>
<evidence type="ECO:0008006" key="6">
    <source>
        <dbReference type="Google" id="ProtNLM"/>
    </source>
</evidence>
<dbReference type="Gene3D" id="1.20.5.1150">
    <property type="entry name" value="Ribosomal protein S8"/>
    <property type="match status" value="1"/>
</dbReference>
<comment type="caution">
    <text evidence="5">The sequence shown here is derived from an EMBL/GenBank/DDBJ whole genome shotgun (WGS) entry which is preliminary data.</text>
</comment>
<dbReference type="GO" id="GO:0003735">
    <property type="term" value="F:structural constituent of ribosome"/>
    <property type="evidence" value="ECO:0007669"/>
    <property type="project" value="InterPro"/>
</dbReference>
<evidence type="ECO:0000256" key="3">
    <source>
        <dbReference type="ARBA" id="ARBA00023274"/>
    </source>
</evidence>
<evidence type="ECO:0000256" key="2">
    <source>
        <dbReference type="ARBA" id="ARBA00022980"/>
    </source>
</evidence>
<evidence type="ECO:0000256" key="4">
    <source>
        <dbReference type="SAM" id="MobiDB-lite"/>
    </source>
</evidence>
<organism evidence="5">
    <name type="scientific">marine sediment metagenome</name>
    <dbReference type="NCBI Taxonomy" id="412755"/>
    <lineage>
        <taxon>unclassified sequences</taxon>
        <taxon>metagenomes</taxon>
        <taxon>ecological metagenomes</taxon>
    </lineage>
</organism>
<comment type="similarity">
    <text evidence="1">Belongs to the bacterial ribosomal protein bS21 family.</text>
</comment>
<sequence length="107" mass="13314">MSVKIPAEIHEIKEFVPLQVEVGSNFEDALRRFKSLVQKSKILSLYKEKQHYEKPSEKKRRKRREAKERRRLTLLRERQMANGEWDRKQKNREDKRRDRYDEEEYHE</sequence>
<reference evidence="5" key="1">
    <citation type="journal article" date="2015" name="Nature">
        <title>Complex archaea that bridge the gap between prokaryotes and eukaryotes.</title>
        <authorList>
            <person name="Spang A."/>
            <person name="Saw J.H."/>
            <person name="Jorgensen S.L."/>
            <person name="Zaremba-Niedzwiedzka K."/>
            <person name="Martijn J."/>
            <person name="Lind A.E."/>
            <person name="van Eijk R."/>
            <person name="Schleper C."/>
            <person name="Guy L."/>
            <person name="Ettema T.J."/>
        </authorList>
    </citation>
    <scope>NUCLEOTIDE SEQUENCE</scope>
</reference>
<dbReference type="GO" id="GO:0006412">
    <property type="term" value="P:translation"/>
    <property type="evidence" value="ECO:0007669"/>
    <property type="project" value="InterPro"/>
</dbReference>
<proteinExistence type="inferred from homology"/>
<keyword evidence="2" id="KW-0689">Ribosomal protein</keyword>